<evidence type="ECO:0000259" key="2">
    <source>
        <dbReference type="Pfam" id="PF12804"/>
    </source>
</evidence>
<organism evidence="3 4">
    <name type="scientific">Thalassotalea insulae</name>
    <dbReference type="NCBI Taxonomy" id="2056778"/>
    <lineage>
        <taxon>Bacteria</taxon>
        <taxon>Pseudomonadati</taxon>
        <taxon>Pseudomonadota</taxon>
        <taxon>Gammaproteobacteria</taxon>
        <taxon>Alteromonadales</taxon>
        <taxon>Colwelliaceae</taxon>
        <taxon>Thalassotalea</taxon>
    </lineage>
</organism>
<proteinExistence type="predicted"/>
<dbReference type="PANTHER" id="PTHR43777">
    <property type="entry name" value="MOLYBDENUM COFACTOR CYTIDYLYLTRANSFERASE"/>
    <property type="match status" value="1"/>
</dbReference>
<dbReference type="RefSeq" id="WP_284245219.1">
    <property type="nucleotide sequence ID" value="NZ_BSST01000001.1"/>
</dbReference>
<dbReference type="SUPFAM" id="SSF53448">
    <property type="entry name" value="Nucleotide-diphospho-sugar transferases"/>
    <property type="match status" value="1"/>
</dbReference>
<dbReference type="InterPro" id="IPR029044">
    <property type="entry name" value="Nucleotide-diphossugar_trans"/>
</dbReference>
<keyword evidence="4" id="KW-1185">Reference proteome</keyword>
<dbReference type="Proteomes" id="UP001157186">
    <property type="component" value="Unassembled WGS sequence"/>
</dbReference>
<dbReference type="InterPro" id="IPR025877">
    <property type="entry name" value="MobA-like_NTP_Trfase"/>
</dbReference>
<dbReference type="CDD" id="cd04182">
    <property type="entry name" value="GT_2_like_f"/>
    <property type="match status" value="1"/>
</dbReference>
<dbReference type="Pfam" id="PF12804">
    <property type="entry name" value="NTP_transf_3"/>
    <property type="match status" value="1"/>
</dbReference>
<evidence type="ECO:0000313" key="4">
    <source>
        <dbReference type="Proteomes" id="UP001157186"/>
    </source>
</evidence>
<dbReference type="PANTHER" id="PTHR43777:SF1">
    <property type="entry name" value="MOLYBDENUM COFACTOR CYTIDYLYLTRANSFERASE"/>
    <property type="match status" value="1"/>
</dbReference>
<accession>A0ABQ6GTP4</accession>
<gene>
    <name evidence="3" type="ORF">tinsulaeT_26530</name>
</gene>
<sequence>MPLVLEVILLAAGCSDRLGQPKQLVEFQGQSLIIRQSKMALALSDKVICVLGFQAKRMAQEVSQLSVRCVNNENWHSGLASSIAAGVSAVAPETDAVLLLLVDQWQLTLDDLQRLVTRWQVEPESIVCAEHSTQDSGLAKVFGPPVIFPKQYFSALTRLPQGQGAKSVIAANRQQVIWLPLASAFVDLDTPEQLSELQRVDNID</sequence>
<comment type="caution">
    <text evidence="3">The sequence shown here is derived from an EMBL/GenBank/DDBJ whole genome shotgun (WGS) entry which is preliminary data.</text>
</comment>
<protein>
    <recommendedName>
        <fullName evidence="2">MobA-like NTP transferase domain-containing protein</fullName>
    </recommendedName>
</protein>
<dbReference type="Gene3D" id="3.90.550.10">
    <property type="entry name" value="Spore Coat Polysaccharide Biosynthesis Protein SpsA, Chain A"/>
    <property type="match status" value="1"/>
</dbReference>
<dbReference type="EMBL" id="BSST01000001">
    <property type="protein sequence ID" value="GLX79313.1"/>
    <property type="molecule type" value="Genomic_DNA"/>
</dbReference>
<evidence type="ECO:0000313" key="3">
    <source>
        <dbReference type="EMBL" id="GLX79313.1"/>
    </source>
</evidence>
<name>A0ABQ6GTP4_9GAMM</name>
<reference evidence="3 4" key="1">
    <citation type="submission" date="2023-03" db="EMBL/GenBank/DDBJ databases">
        <title>Draft genome sequence of Thalassotalea insulae KCTC 62186T.</title>
        <authorList>
            <person name="Sawabe T."/>
        </authorList>
    </citation>
    <scope>NUCLEOTIDE SEQUENCE [LARGE SCALE GENOMIC DNA]</scope>
    <source>
        <strain evidence="3 4">KCTC 62186</strain>
    </source>
</reference>
<keyword evidence="1" id="KW-0460">Magnesium</keyword>
<feature type="domain" description="MobA-like NTP transferase" evidence="2">
    <location>
        <begin position="7"/>
        <end position="172"/>
    </location>
</feature>
<evidence type="ECO:0000256" key="1">
    <source>
        <dbReference type="ARBA" id="ARBA00022842"/>
    </source>
</evidence>